<evidence type="ECO:0000256" key="1">
    <source>
        <dbReference type="ARBA" id="ARBA00022741"/>
    </source>
</evidence>
<dbReference type="Gene3D" id="3.30.420.40">
    <property type="match status" value="1"/>
</dbReference>
<gene>
    <name evidence="3" type="ORF">KI387_042774</name>
</gene>
<comment type="caution">
    <text evidence="3">The sequence shown here is derived from an EMBL/GenBank/DDBJ whole genome shotgun (WGS) entry which is preliminary data.</text>
</comment>
<dbReference type="EMBL" id="JAHRHJ020003292">
    <property type="protein sequence ID" value="KAH9292036.1"/>
    <property type="molecule type" value="Genomic_DNA"/>
</dbReference>
<keyword evidence="1" id="KW-0547">Nucleotide-binding</keyword>
<dbReference type="InterPro" id="IPR043129">
    <property type="entry name" value="ATPase_NBD"/>
</dbReference>
<sequence length="171" mass="19185">WVKIIRQLASTSEPHTTVLEYGSMTGLKLLLTDQGNRSTPSMVAFTSREQLVGDAALFQISCNYRNRVYDVKRIIGRQFTDPSVEADRKHPNLSLSLTIDGKPMIEVDYRGEKKLFLAEEISLMVLAKMKKIAEEYLMCDVHVNLVAWTAVLSSPDIAAFVWVVATSYSLA</sequence>
<dbReference type="PANTHER" id="PTHR19375">
    <property type="entry name" value="HEAT SHOCK PROTEIN 70KDA"/>
    <property type="match status" value="1"/>
</dbReference>
<evidence type="ECO:0000313" key="3">
    <source>
        <dbReference type="EMBL" id="KAH9292036.1"/>
    </source>
</evidence>
<dbReference type="SMR" id="A0AA38C3F3"/>
<protein>
    <submittedName>
        <fullName evidence="3">Uncharacterized protein</fullName>
    </submittedName>
</protein>
<dbReference type="GO" id="GO:0140662">
    <property type="term" value="F:ATP-dependent protein folding chaperone"/>
    <property type="evidence" value="ECO:0007669"/>
    <property type="project" value="InterPro"/>
</dbReference>
<dbReference type="InterPro" id="IPR013126">
    <property type="entry name" value="Hsp_70_fam"/>
</dbReference>
<keyword evidence="2" id="KW-0067">ATP-binding</keyword>
<dbReference type="Proteomes" id="UP000824469">
    <property type="component" value="Unassembled WGS sequence"/>
</dbReference>
<accession>A0AA38C3F3</accession>
<evidence type="ECO:0000256" key="2">
    <source>
        <dbReference type="ARBA" id="ARBA00022840"/>
    </source>
</evidence>
<evidence type="ECO:0000313" key="4">
    <source>
        <dbReference type="Proteomes" id="UP000824469"/>
    </source>
</evidence>
<feature type="non-terminal residue" evidence="3">
    <location>
        <position position="1"/>
    </location>
</feature>
<dbReference type="SUPFAM" id="SSF53067">
    <property type="entry name" value="Actin-like ATPase domain"/>
    <property type="match status" value="1"/>
</dbReference>
<name>A0AA38C3F3_TAXCH</name>
<dbReference type="FunFam" id="3.30.30.30:FF:000001">
    <property type="entry name" value="heat shock 70 kDa protein-like"/>
    <property type="match status" value="1"/>
</dbReference>
<organism evidence="3 4">
    <name type="scientific">Taxus chinensis</name>
    <name type="common">Chinese yew</name>
    <name type="synonym">Taxus wallichiana var. chinensis</name>
    <dbReference type="NCBI Taxonomy" id="29808"/>
    <lineage>
        <taxon>Eukaryota</taxon>
        <taxon>Viridiplantae</taxon>
        <taxon>Streptophyta</taxon>
        <taxon>Embryophyta</taxon>
        <taxon>Tracheophyta</taxon>
        <taxon>Spermatophyta</taxon>
        <taxon>Pinopsida</taxon>
        <taxon>Pinidae</taxon>
        <taxon>Conifers II</taxon>
        <taxon>Cupressales</taxon>
        <taxon>Taxaceae</taxon>
        <taxon>Taxus</taxon>
    </lineage>
</organism>
<reference evidence="3 4" key="1">
    <citation type="journal article" date="2021" name="Nat. Plants">
        <title>The Taxus genome provides insights into paclitaxel biosynthesis.</title>
        <authorList>
            <person name="Xiong X."/>
            <person name="Gou J."/>
            <person name="Liao Q."/>
            <person name="Li Y."/>
            <person name="Zhou Q."/>
            <person name="Bi G."/>
            <person name="Li C."/>
            <person name="Du R."/>
            <person name="Wang X."/>
            <person name="Sun T."/>
            <person name="Guo L."/>
            <person name="Liang H."/>
            <person name="Lu P."/>
            <person name="Wu Y."/>
            <person name="Zhang Z."/>
            <person name="Ro D.K."/>
            <person name="Shang Y."/>
            <person name="Huang S."/>
            <person name="Yan J."/>
        </authorList>
    </citation>
    <scope>NUCLEOTIDE SEQUENCE [LARGE SCALE GENOMIC DNA]</scope>
    <source>
        <strain evidence="3">Ta-2019</strain>
    </source>
</reference>
<dbReference type="GO" id="GO:0005524">
    <property type="term" value="F:ATP binding"/>
    <property type="evidence" value="ECO:0007669"/>
    <property type="project" value="UniProtKB-KW"/>
</dbReference>
<keyword evidence="4" id="KW-1185">Reference proteome</keyword>
<dbReference type="Pfam" id="PF00012">
    <property type="entry name" value="HSP70"/>
    <property type="match status" value="1"/>
</dbReference>
<proteinExistence type="predicted"/>
<dbReference type="AlphaFoldDB" id="A0AA38C3F3"/>